<reference evidence="3" key="1">
    <citation type="submission" date="2013-11" db="EMBL/GenBank/DDBJ databases">
        <title>Draft genome sequence from a member of Zhouia, isolated tidal flat.</title>
        <authorList>
            <person name="Jin H."/>
            <person name="Jeon C.O."/>
        </authorList>
    </citation>
    <scope>NUCLEOTIDE SEQUENCE [LARGE SCALE GENOMIC DNA]</scope>
    <source>
        <strain evidence="3">AD3</strain>
    </source>
</reference>
<protein>
    <recommendedName>
        <fullName evidence="4">DUF2752 domain-containing protein</fullName>
    </recommendedName>
</protein>
<evidence type="ECO:0000313" key="2">
    <source>
        <dbReference type="EMBL" id="ETN96110.1"/>
    </source>
</evidence>
<keyword evidence="1" id="KW-0472">Membrane</keyword>
<organism evidence="2 3">
    <name type="scientific">Zhouia amylolytica AD3</name>
    <dbReference type="NCBI Taxonomy" id="1286632"/>
    <lineage>
        <taxon>Bacteria</taxon>
        <taxon>Pseudomonadati</taxon>
        <taxon>Bacteroidota</taxon>
        <taxon>Flavobacteriia</taxon>
        <taxon>Flavobacteriales</taxon>
        <taxon>Flavobacteriaceae</taxon>
        <taxon>Zhouia</taxon>
    </lineage>
</organism>
<dbReference type="EMBL" id="AYXY01000019">
    <property type="protein sequence ID" value="ETN96110.1"/>
    <property type="molecule type" value="Genomic_DNA"/>
</dbReference>
<proteinExistence type="predicted"/>
<feature type="transmembrane region" description="Helical" evidence="1">
    <location>
        <begin position="48"/>
        <end position="67"/>
    </location>
</feature>
<evidence type="ECO:0000313" key="3">
    <source>
        <dbReference type="Proteomes" id="UP000018850"/>
    </source>
</evidence>
<dbReference type="STRING" id="376730.SAMN04487906_0526"/>
<dbReference type="Proteomes" id="UP000018850">
    <property type="component" value="Unassembled WGS sequence"/>
</dbReference>
<dbReference type="AlphaFoldDB" id="W2UPK0"/>
<gene>
    <name evidence="2" type="ORF">P278_18320</name>
</gene>
<dbReference type="RefSeq" id="WP_038265148.1">
    <property type="nucleotide sequence ID" value="NZ_AYXY01000019.1"/>
</dbReference>
<dbReference type="Pfam" id="PF10825">
    <property type="entry name" value="DUF2752"/>
    <property type="match status" value="1"/>
</dbReference>
<keyword evidence="1" id="KW-0812">Transmembrane</keyword>
<accession>W2UPK0</accession>
<keyword evidence="3" id="KW-1185">Reference proteome</keyword>
<name>W2UPK0_9FLAO</name>
<reference evidence="2 3" key="2">
    <citation type="journal article" date="2016" name="Genome Announc.">
        <title>Draft Genome Sequence of Zhouia amylolytica AD3, Isolated from Tidal Flat Sediment.</title>
        <authorList>
            <person name="Jia B."/>
            <person name="Jin H.M."/>
            <person name="Lee H.J."/>
            <person name="Jeon C.O."/>
        </authorList>
    </citation>
    <scope>NUCLEOTIDE SEQUENCE [LARGE SCALE GENOMIC DNA]</scope>
    <source>
        <strain evidence="2 3">AD3</strain>
    </source>
</reference>
<sequence length="97" mass="10933">MNLIFLASEEFMLPCLNKKLFGIECPGCGIQRSVSLIFEGDLLGALKMYPAIYTLILMFMLIGLDILAKKKDFSKFIIPLAIINAIIIITNYILKFI</sequence>
<comment type="caution">
    <text evidence="2">The sequence shown here is derived from an EMBL/GenBank/DDBJ whole genome shotgun (WGS) entry which is preliminary data.</text>
</comment>
<dbReference type="InterPro" id="IPR021215">
    <property type="entry name" value="DUF2752"/>
</dbReference>
<evidence type="ECO:0000256" key="1">
    <source>
        <dbReference type="SAM" id="Phobius"/>
    </source>
</evidence>
<evidence type="ECO:0008006" key="4">
    <source>
        <dbReference type="Google" id="ProtNLM"/>
    </source>
</evidence>
<dbReference type="PATRIC" id="fig|1286632.3.peg.1822"/>
<keyword evidence="1" id="KW-1133">Transmembrane helix</keyword>
<feature type="transmembrane region" description="Helical" evidence="1">
    <location>
        <begin position="76"/>
        <end position="94"/>
    </location>
</feature>
<dbReference type="eggNOG" id="ENOG5032Y6U">
    <property type="taxonomic scope" value="Bacteria"/>
</dbReference>